<dbReference type="FunFam" id="3.40.50.12780:FF:000012">
    <property type="entry name" value="Non-ribosomal peptide synthetase"/>
    <property type="match status" value="1"/>
</dbReference>
<dbReference type="Proteomes" id="UP000214566">
    <property type="component" value="Unassembled WGS sequence"/>
</dbReference>
<dbReference type="GO" id="GO:0005829">
    <property type="term" value="C:cytosol"/>
    <property type="evidence" value="ECO:0007669"/>
    <property type="project" value="TreeGrafter"/>
</dbReference>
<evidence type="ECO:0000256" key="3">
    <source>
        <dbReference type="ARBA" id="ARBA00022553"/>
    </source>
</evidence>
<protein>
    <submittedName>
        <fullName evidence="6">Putative antibiotic synthetase</fullName>
    </submittedName>
</protein>
<dbReference type="InterPro" id="IPR020806">
    <property type="entry name" value="PKS_PP-bd"/>
</dbReference>
<dbReference type="OrthoDB" id="6297021at2"/>
<dbReference type="Pfam" id="PF00550">
    <property type="entry name" value="PP-binding"/>
    <property type="match status" value="2"/>
</dbReference>
<keyword evidence="3" id="KW-0597">Phosphoprotein</keyword>
<evidence type="ECO:0000256" key="2">
    <source>
        <dbReference type="ARBA" id="ARBA00022450"/>
    </source>
</evidence>
<comment type="cofactor">
    <cofactor evidence="1">
        <name>pantetheine 4'-phosphate</name>
        <dbReference type="ChEBI" id="CHEBI:47942"/>
    </cofactor>
</comment>
<dbReference type="Gene3D" id="3.30.300.30">
    <property type="match status" value="1"/>
</dbReference>
<dbReference type="Pfam" id="PF13193">
    <property type="entry name" value="AMP-binding_C"/>
    <property type="match status" value="1"/>
</dbReference>
<dbReference type="InterPro" id="IPR006162">
    <property type="entry name" value="Ppantetheine_attach_site"/>
</dbReference>
<dbReference type="GO" id="GO:0072330">
    <property type="term" value="P:monocarboxylic acid biosynthetic process"/>
    <property type="evidence" value="ECO:0007669"/>
    <property type="project" value="UniProtKB-ARBA"/>
</dbReference>
<dbReference type="Pfam" id="PF00501">
    <property type="entry name" value="AMP-binding"/>
    <property type="match status" value="1"/>
</dbReference>
<dbReference type="InterPro" id="IPR000873">
    <property type="entry name" value="AMP-dep_synth/lig_dom"/>
</dbReference>
<dbReference type="Gene3D" id="3.30.559.30">
    <property type="entry name" value="Nonribosomal peptide synthetase, condensation domain"/>
    <property type="match status" value="2"/>
</dbReference>
<dbReference type="FunFam" id="3.40.50.980:FF:000002">
    <property type="entry name" value="Enterobactin synthetase component F"/>
    <property type="match status" value="1"/>
</dbReference>
<dbReference type="PANTHER" id="PTHR45527">
    <property type="entry name" value="NONRIBOSOMAL PEPTIDE SYNTHETASE"/>
    <property type="match status" value="1"/>
</dbReference>
<dbReference type="GO" id="GO:0047527">
    <property type="term" value="F:2,3-dihydroxybenzoate-serine ligase activity"/>
    <property type="evidence" value="ECO:0007669"/>
    <property type="project" value="TreeGrafter"/>
</dbReference>
<dbReference type="Gene3D" id="1.10.1200.10">
    <property type="entry name" value="ACP-like"/>
    <property type="match status" value="2"/>
</dbReference>
<gene>
    <name evidence="6" type="ORF">THIARS_50036</name>
</gene>
<dbReference type="SUPFAM" id="SSF52777">
    <property type="entry name" value="CoA-dependent acyltransferases"/>
    <property type="match status" value="4"/>
</dbReference>
<dbReference type="FunFam" id="2.30.38.10:FF:000001">
    <property type="entry name" value="Non-ribosomal peptide synthetase PvdI"/>
    <property type="match status" value="1"/>
</dbReference>
<dbReference type="Gene3D" id="3.40.50.980">
    <property type="match status" value="2"/>
</dbReference>
<feature type="domain" description="Carrier" evidence="5">
    <location>
        <begin position="1011"/>
        <end position="1086"/>
    </location>
</feature>
<dbReference type="InterPro" id="IPR001242">
    <property type="entry name" value="Condensation_dom"/>
</dbReference>
<evidence type="ECO:0000313" key="7">
    <source>
        <dbReference type="Proteomes" id="UP000214566"/>
    </source>
</evidence>
<dbReference type="NCBIfam" id="TIGR01733">
    <property type="entry name" value="AA-adenyl-dom"/>
    <property type="match status" value="1"/>
</dbReference>
<evidence type="ECO:0000313" key="6">
    <source>
        <dbReference type="EMBL" id="SBP86788.1"/>
    </source>
</evidence>
<dbReference type="InterPro" id="IPR009081">
    <property type="entry name" value="PP-bd_ACP"/>
</dbReference>
<dbReference type="InterPro" id="IPR010071">
    <property type="entry name" value="AA_adenyl_dom"/>
</dbReference>
<dbReference type="GO" id="GO:0009366">
    <property type="term" value="C:enterobactin synthetase complex"/>
    <property type="evidence" value="ECO:0007669"/>
    <property type="project" value="TreeGrafter"/>
</dbReference>
<dbReference type="InterPro" id="IPR045851">
    <property type="entry name" value="AMP-bd_C_sf"/>
</dbReference>
<dbReference type="GO" id="GO:0043041">
    <property type="term" value="P:amino acid activation for nonribosomal peptide biosynthetic process"/>
    <property type="evidence" value="ECO:0007669"/>
    <property type="project" value="TreeGrafter"/>
</dbReference>
<dbReference type="Pfam" id="PF00668">
    <property type="entry name" value="Condensation"/>
    <property type="match status" value="2"/>
</dbReference>
<evidence type="ECO:0000259" key="5">
    <source>
        <dbReference type="PROSITE" id="PS50075"/>
    </source>
</evidence>
<dbReference type="SMART" id="SM00823">
    <property type="entry name" value="PKS_PP"/>
    <property type="match status" value="2"/>
</dbReference>
<dbReference type="CDD" id="cd17646">
    <property type="entry name" value="A_NRPS_AB3403-like"/>
    <property type="match status" value="1"/>
</dbReference>
<dbReference type="GO" id="GO:0031177">
    <property type="term" value="F:phosphopantetheine binding"/>
    <property type="evidence" value="ECO:0007669"/>
    <property type="project" value="InterPro"/>
</dbReference>
<sequence>MNIRRHHSEDTPMNATGSAAATLSAVDYDPFADTALSRVVPSTEAQREIWLACQLGTEASLAYNESISLRLRGPLDQTALRSALQALVDRHDALRATLGAEGQDLYIAEALELHVPVHDLTALNPEQREASLRQHIRAEVDTPFDLLRGPLLRAQIALLAEDDAVLMITAHHIVCDGWSFGVLVGELPALLAAAQAPGANPGAVASTLPATATYAGYALAQFDETHLRRAEADTRYWVSLYDRSAPVLDLPTDRPRQPRRSFASAREDLRIDAALLDAARKLGARHGASLFATLFALFAGLVSRISGQEEVVIGVSTAGQAAEGQQGLVGHCVNLLPIRIATDPERDAASLILQARTAVLDAYDHQGVSFGSLLKHLQLPRDPGRLPLVSALFNLDARIEPSAFAPTGLKAEIFSNPRSAENFEVYLNVTQDAEGLLLECQYKTALFDQATVRRWLELYRAALQRCSTDASQPLAAVLAPTAAEQAQLAAWNATSRPYPRDLRLSDLLLRGMRQNADATALVFEGKVVSYRELQSRVWQLAMALRAQGAGPGALVGVCLERGIDLVVALVGVVLSGAAYVPLDPGLPTERLAGMAEDARLALLVTRRAEHAALGAACGPACHVLLLDVPFGEPATVDEPSLLGSATDPAYVIFTSGSTGRPKGAMNAHRGIVNRLLWMQDAYALRADERVLQKTPFSFDVSVWEFFWPLSVGAALVIAKPDGHRDSAYLAELVQRERIDVMHFVPSMLRFFLDEPAAAGCTTLRQVVCSGEALPIDLVERFFRLLPQAKLENLYGPTEAAVDVSAWSCRPGEPSGGVPIGAPIANTQLHVLDAHMRQLPIGVAGDLYIGGVQVGLGYVARPDLTAERFIGDPFNPSGRLYKTGDLARWRADGALDYLGRSDHQVKLRGYRIELGEIENHLLGLHGISQAVAIVREDTPGDPRVAAYVVSQAGNLDTELLRDRLRQVLPDYMVPQNILQLGEIPLLSSGKVNRRALPAPAMPQTASARGRIAPRSALERVVLEAMEQVLKLPAMSVTDDFFALGGHSLLAARLVTALNRELDLNLPLRVLFESPTAERMAQAVERARQDGGVKRAAIRHDPARTSAPLTAQQERIAFMEELHPGRVIYNSPSAHRLRGPLDLSAFEAALREMVRRQPVLRTAIHTVEGRHKQVVLDAVPFNLPIEDLSALPEAAREAELMRRMQALVDQPIDIHQAPLFRIAMYRLAPQEHAFLFMPHHIIWDGWSFDLFYTEMAACYGALVRGVPAPLPALPVTYADYAHWQADWMQSEDFDRQLRDWNARMAQAPAPRAPRTDKPRSAGMSGEGATEWVRIDAPSAERLRGIARQTDVTLNMLTLAVYGAMMASVAASPTIVVGVPVRGRMMAEVEPVMGFFNNLLPLQLHIDPTQPATAFLRDVKRELLDVMNFQDIPFERLAMEPDMMARSQHAGIYQALFSFQDARERERQWGGLAQSSILIFQKGATEDLGLWLMEVPHGLEGGITYNADIYTARTAEALRARYLELLERLAAEPQQTLAALLDDSASAPAASLRHLAAAPDDAPVLAGAASPVRQPKAPGRALTPTEQSLTEVWASLLGLQAAQIEPRDNYFDLGGDSLTAMQAVIRMYERTGKRANARLLIFESLEQIASSYDAMPSETAHKPGLVRRLFGGLHRGKKDRVEL</sequence>
<name>A0A238D0J5_THIDL</name>
<dbReference type="PROSITE" id="PS00012">
    <property type="entry name" value="PHOSPHOPANTETHEINE"/>
    <property type="match status" value="1"/>
</dbReference>
<dbReference type="CDD" id="cd19531">
    <property type="entry name" value="LCL_NRPS-like"/>
    <property type="match status" value="2"/>
</dbReference>
<dbReference type="InterPro" id="IPR036736">
    <property type="entry name" value="ACP-like_sf"/>
</dbReference>
<dbReference type="GO" id="GO:0009239">
    <property type="term" value="P:enterobactin biosynthetic process"/>
    <property type="evidence" value="ECO:0007669"/>
    <property type="project" value="TreeGrafter"/>
</dbReference>
<reference evidence="6 7" key="1">
    <citation type="submission" date="2016-06" db="EMBL/GenBank/DDBJ databases">
        <authorList>
            <person name="Kjaerup R.B."/>
            <person name="Dalgaard T.S."/>
            <person name="Juul-Madsen H.R."/>
        </authorList>
    </citation>
    <scope>NUCLEOTIDE SEQUENCE [LARGE SCALE GENOMIC DNA]</scope>
    <source>
        <strain evidence="6 7">DSM 16361</strain>
    </source>
</reference>
<dbReference type="PROSITE" id="PS00455">
    <property type="entry name" value="AMP_BINDING"/>
    <property type="match status" value="1"/>
</dbReference>
<dbReference type="InterPro" id="IPR023213">
    <property type="entry name" value="CAT-like_dom_sf"/>
</dbReference>
<organism evidence="6 7">
    <name type="scientific">Thiomonas delicata</name>
    <name type="common">Thiomonas cuprina</name>
    <dbReference type="NCBI Taxonomy" id="364030"/>
    <lineage>
        <taxon>Bacteria</taxon>
        <taxon>Pseudomonadati</taxon>
        <taxon>Pseudomonadota</taxon>
        <taxon>Betaproteobacteria</taxon>
        <taxon>Burkholderiales</taxon>
        <taxon>Thiomonas</taxon>
    </lineage>
</organism>
<dbReference type="Gene3D" id="3.30.559.10">
    <property type="entry name" value="Chloramphenicol acetyltransferase-like domain"/>
    <property type="match status" value="2"/>
</dbReference>
<dbReference type="SUPFAM" id="SSF47336">
    <property type="entry name" value="ACP-like"/>
    <property type="match status" value="2"/>
</dbReference>
<dbReference type="PANTHER" id="PTHR45527:SF1">
    <property type="entry name" value="FATTY ACID SYNTHASE"/>
    <property type="match status" value="1"/>
</dbReference>
<dbReference type="InterPro" id="IPR020845">
    <property type="entry name" value="AMP-binding_CS"/>
</dbReference>
<dbReference type="InterPro" id="IPR025110">
    <property type="entry name" value="AMP-bd_C"/>
</dbReference>
<feature type="domain" description="Carrier" evidence="5">
    <location>
        <begin position="1577"/>
        <end position="1656"/>
    </location>
</feature>
<accession>A0A238D0J5</accession>
<dbReference type="Gene3D" id="2.30.38.10">
    <property type="entry name" value="Luciferase, Domain 3"/>
    <property type="match status" value="1"/>
</dbReference>
<dbReference type="FunFam" id="3.30.300.30:FF:000010">
    <property type="entry name" value="Enterobactin synthetase component F"/>
    <property type="match status" value="1"/>
</dbReference>
<proteinExistence type="predicted"/>
<keyword evidence="2" id="KW-0596">Phosphopantetheine</keyword>
<keyword evidence="7" id="KW-1185">Reference proteome</keyword>
<feature type="region of interest" description="Disordered" evidence="4">
    <location>
        <begin position="1304"/>
        <end position="1325"/>
    </location>
</feature>
<evidence type="ECO:0000256" key="4">
    <source>
        <dbReference type="SAM" id="MobiDB-lite"/>
    </source>
</evidence>
<dbReference type="SUPFAM" id="SSF56801">
    <property type="entry name" value="Acetyl-CoA synthetase-like"/>
    <property type="match status" value="1"/>
</dbReference>
<dbReference type="PROSITE" id="PS50075">
    <property type="entry name" value="CARRIER"/>
    <property type="match status" value="2"/>
</dbReference>
<dbReference type="FunFam" id="1.10.1200.10:FF:000016">
    <property type="entry name" value="Non-ribosomal peptide synthase"/>
    <property type="match status" value="1"/>
</dbReference>
<evidence type="ECO:0000256" key="1">
    <source>
        <dbReference type="ARBA" id="ARBA00001957"/>
    </source>
</evidence>
<dbReference type="EMBL" id="FLMQ01000045">
    <property type="protein sequence ID" value="SBP86788.1"/>
    <property type="molecule type" value="Genomic_DNA"/>
</dbReference>